<dbReference type="InterPro" id="IPR000537">
    <property type="entry name" value="UbiA_prenyltransferase"/>
</dbReference>
<keyword evidence="7" id="KW-1185">Reference proteome</keyword>
<keyword evidence="3 5" id="KW-1133">Transmembrane helix</keyword>
<organism evidence="6 7">
    <name type="scientific">Madurella fahalii</name>
    <dbReference type="NCBI Taxonomy" id="1157608"/>
    <lineage>
        <taxon>Eukaryota</taxon>
        <taxon>Fungi</taxon>
        <taxon>Dikarya</taxon>
        <taxon>Ascomycota</taxon>
        <taxon>Pezizomycotina</taxon>
        <taxon>Sordariomycetes</taxon>
        <taxon>Sordariomycetidae</taxon>
        <taxon>Sordariales</taxon>
        <taxon>Sordariales incertae sedis</taxon>
        <taxon>Madurella</taxon>
    </lineage>
</organism>
<evidence type="ECO:0000256" key="3">
    <source>
        <dbReference type="ARBA" id="ARBA00022989"/>
    </source>
</evidence>
<dbReference type="GeneID" id="98179169"/>
<evidence type="ECO:0000256" key="4">
    <source>
        <dbReference type="ARBA" id="ARBA00023136"/>
    </source>
</evidence>
<evidence type="ECO:0000313" key="6">
    <source>
        <dbReference type="EMBL" id="GAB1318216.1"/>
    </source>
</evidence>
<dbReference type="EMBL" id="BAAFSV010000004">
    <property type="protein sequence ID" value="GAB1318216.1"/>
    <property type="molecule type" value="Genomic_DNA"/>
</dbReference>
<dbReference type="Proteomes" id="UP001628179">
    <property type="component" value="Unassembled WGS sequence"/>
</dbReference>
<accession>A0ABQ0GKH0</accession>
<sequence length="307" mass="33331">MTATSIVAYHAKTAFLFTCNNLKDTVVTGVLFGAFHGRVAANLSMGPSLSWTQILLTAPMMLLWSWCNLFLFVLHNQRHPLTVIEDARNKPWRPVPSGRITPGQTTVVMLCMYPVVLLVALTVGGLGPCLLEAIFCLGYNELNGASHPFAKNLLNGLGFACFLAGPLEVVTGRSIFSGRGEAAWWLGTMAAAIATTIHTQDFRDCEGDKAAGRRTVPLAMGDTNARLVAAAGFCIWTAVSCWYWGVGHITWKAGMGVWLAGALIVTNLFRDKSQRVDDFTWKLYPLWLLGLSALPLHALRGAPQPLG</sequence>
<evidence type="ECO:0008006" key="8">
    <source>
        <dbReference type="Google" id="ProtNLM"/>
    </source>
</evidence>
<name>A0ABQ0GKH0_9PEZI</name>
<gene>
    <name evidence="6" type="ORF">MFIFM68171_08426</name>
</gene>
<feature type="transmembrane region" description="Helical" evidence="5">
    <location>
        <begin position="227"/>
        <end position="245"/>
    </location>
</feature>
<dbReference type="PANTHER" id="PTHR42723:SF1">
    <property type="entry name" value="CHLOROPHYLL SYNTHASE, CHLOROPLASTIC"/>
    <property type="match status" value="1"/>
</dbReference>
<comment type="subcellular location">
    <subcellularLocation>
        <location evidence="1">Membrane</location>
        <topology evidence="1">Multi-pass membrane protein</topology>
    </subcellularLocation>
</comment>
<feature type="transmembrane region" description="Helical" evidence="5">
    <location>
        <begin position="152"/>
        <end position="170"/>
    </location>
</feature>
<reference evidence="6 7" key="1">
    <citation type="submission" date="2024-09" db="EMBL/GenBank/DDBJ databases">
        <title>Itraconazole resistance in Madurella fahalii resulting from another homologue of gene encoding cytochrome P450 14-alpha sterol demethylase (CYP51).</title>
        <authorList>
            <person name="Yoshioka I."/>
            <person name="Fahal A.H."/>
            <person name="Kaneko S."/>
            <person name="Yaguchi T."/>
        </authorList>
    </citation>
    <scope>NUCLEOTIDE SEQUENCE [LARGE SCALE GENOMIC DNA]</scope>
    <source>
        <strain evidence="6 7">IFM 68171</strain>
    </source>
</reference>
<dbReference type="CDD" id="cd13965">
    <property type="entry name" value="PT_UbiA_3"/>
    <property type="match status" value="1"/>
</dbReference>
<evidence type="ECO:0000256" key="2">
    <source>
        <dbReference type="ARBA" id="ARBA00022692"/>
    </source>
</evidence>
<keyword evidence="4 5" id="KW-0472">Membrane</keyword>
<evidence type="ECO:0000256" key="5">
    <source>
        <dbReference type="SAM" id="Phobius"/>
    </source>
</evidence>
<evidence type="ECO:0000256" key="1">
    <source>
        <dbReference type="ARBA" id="ARBA00004141"/>
    </source>
</evidence>
<dbReference type="RefSeq" id="XP_070919947.1">
    <property type="nucleotide sequence ID" value="XM_071063846.1"/>
</dbReference>
<dbReference type="Pfam" id="PF01040">
    <property type="entry name" value="UbiA"/>
    <property type="match status" value="1"/>
</dbReference>
<keyword evidence="2 5" id="KW-0812">Transmembrane</keyword>
<feature type="transmembrane region" description="Helical" evidence="5">
    <location>
        <begin position="107"/>
        <end position="140"/>
    </location>
</feature>
<dbReference type="InterPro" id="IPR050475">
    <property type="entry name" value="Prenyltransferase_related"/>
</dbReference>
<evidence type="ECO:0000313" key="7">
    <source>
        <dbReference type="Proteomes" id="UP001628179"/>
    </source>
</evidence>
<comment type="caution">
    <text evidence="6">The sequence shown here is derived from an EMBL/GenBank/DDBJ whole genome shotgun (WGS) entry which is preliminary data.</text>
</comment>
<protein>
    <recommendedName>
        <fullName evidence="8">Digeranylgeranylglyceryl phosphate synthase</fullName>
    </recommendedName>
</protein>
<dbReference type="PANTHER" id="PTHR42723">
    <property type="entry name" value="CHLOROPHYLL SYNTHASE"/>
    <property type="match status" value="1"/>
</dbReference>
<proteinExistence type="predicted"/>
<feature type="transmembrane region" description="Helical" evidence="5">
    <location>
        <begin position="54"/>
        <end position="74"/>
    </location>
</feature>